<evidence type="ECO:0000256" key="2">
    <source>
        <dbReference type="ARBA" id="ARBA00022679"/>
    </source>
</evidence>
<dbReference type="RefSeq" id="WP_272177860.1">
    <property type="nucleotide sequence ID" value="NZ_JAQOSK010000016.1"/>
</dbReference>
<feature type="compositionally biased region" description="Basic and acidic residues" evidence="3">
    <location>
        <begin position="1"/>
        <end position="21"/>
    </location>
</feature>
<evidence type="ECO:0000313" key="5">
    <source>
        <dbReference type="EMBL" id="MDC2959445.1"/>
    </source>
</evidence>
<dbReference type="InterPro" id="IPR008278">
    <property type="entry name" value="4-PPantetheinyl_Trfase_dom"/>
</dbReference>
<evidence type="ECO:0000256" key="3">
    <source>
        <dbReference type="SAM" id="MobiDB-lite"/>
    </source>
</evidence>
<keyword evidence="6" id="KW-1185">Reference proteome</keyword>
<evidence type="ECO:0000313" key="6">
    <source>
        <dbReference type="Proteomes" id="UP001221328"/>
    </source>
</evidence>
<dbReference type="Pfam" id="PF01648">
    <property type="entry name" value="ACPS"/>
    <property type="match status" value="1"/>
</dbReference>
<organism evidence="5 6">
    <name type="scientific">Streptomyces gilvifuscus</name>
    <dbReference type="NCBI Taxonomy" id="1550617"/>
    <lineage>
        <taxon>Bacteria</taxon>
        <taxon>Bacillati</taxon>
        <taxon>Actinomycetota</taxon>
        <taxon>Actinomycetes</taxon>
        <taxon>Kitasatosporales</taxon>
        <taxon>Streptomycetaceae</taxon>
        <taxon>Streptomyces</taxon>
    </lineage>
</organism>
<gene>
    <name evidence="5" type="ORF">PO587_33955</name>
</gene>
<accession>A0ABT5G3M8</accession>
<comment type="similarity">
    <text evidence="1">Belongs to the P-Pant transferase superfamily. Gsp/Sfp/HetI/AcpT family.</text>
</comment>
<dbReference type="PANTHER" id="PTHR12215:SF10">
    <property type="entry name" value="L-AMINOADIPATE-SEMIALDEHYDE DEHYDROGENASE-PHOSPHOPANTETHEINYL TRANSFERASE"/>
    <property type="match status" value="1"/>
</dbReference>
<evidence type="ECO:0000259" key="4">
    <source>
        <dbReference type="Pfam" id="PF01648"/>
    </source>
</evidence>
<sequence>MHPGEPAHPRDDHVSGDHVTDVTDVSGDDVTDDIDARDSAGVLAALHRLSALGTVATARGSAVAPPVHIPRPDSSWLQVRENLLDRGATAAYATWTEWLPAVLTTPRLRPLLGRDFSRYERTTDPAVRCRFAASRLLIKYTAAAALGIEAEDIDIAYRLGGRPYLRGLDQVEVGLTHTGELMAVGISRMGRMGLDAERADRRFDMDLMRRAMCTPAEAAELDALPAHQRAAGLLRLWTLKEAYTKALGQGMRLPFTEFGFGLALGGLRTPDGTAALGEEWAFATYPVLGRYLISAACHDAGLDPAGDTSVGTMLDRRLLTAMTPPGQDTPTVDI</sequence>
<name>A0ABT5G3M8_9ACTN</name>
<comment type="caution">
    <text evidence="5">The sequence shown here is derived from an EMBL/GenBank/DDBJ whole genome shotgun (WGS) entry which is preliminary data.</text>
</comment>
<dbReference type="GO" id="GO:0016740">
    <property type="term" value="F:transferase activity"/>
    <property type="evidence" value="ECO:0007669"/>
    <property type="project" value="UniProtKB-KW"/>
</dbReference>
<dbReference type="Proteomes" id="UP001221328">
    <property type="component" value="Unassembled WGS sequence"/>
</dbReference>
<dbReference type="InterPro" id="IPR050559">
    <property type="entry name" value="P-Pant_transferase_sf"/>
</dbReference>
<dbReference type="InterPro" id="IPR037143">
    <property type="entry name" value="4-PPantetheinyl_Trfase_dom_sf"/>
</dbReference>
<evidence type="ECO:0000256" key="1">
    <source>
        <dbReference type="ARBA" id="ARBA00010990"/>
    </source>
</evidence>
<keyword evidence="2 5" id="KW-0808">Transferase</keyword>
<dbReference type="EMBL" id="JAQOSK010000016">
    <property type="protein sequence ID" value="MDC2959445.1"/>
    <property type="molecule type" value="Genomic_DNA"/>
</dbReference>
<proteinExistence type="inferred from homology"/>
<dbReference type="SUPFAM" id="SSF56214">
    <property type="entry name" value="4'-phosphopantetheinyl transferase"/>
    <property type="match status" value="2"/>
</dbReference>
<reference evidence="5 6" key="1">
    <citation type="journal article" date="2015" name="Int. J. Syst. Evol. Microbiol.">
        <title>Streptomyces gilvifuscus sp. nov., an actinomycete that produces antibacterial compounds isolated from soil.</title>
        <authorList>
            <person name="Nguyen T.M."/>
            <person name="Kim J."/>
        </authorList>
    </citation>
    <scope>NUCLEOTIDE SEQUENCE [LARGE SCALE GENOMIC DNA]</scope>
    <source>
        <strain evidence="5 6">T113</strain>
    </source>
</reference>
<feature type="domain" description="4'-phosphopantetheinyl transferase" evidence="4">
    <location>
        <begin position="192"/>
        <end position="260"/>
    </location>
</feature>
<dbReference type="PANTHER" id="PTHR12215">
    <property type="entry name" value="PHOSPHOPANTETHEINE TRANSFERASE"/>
    <property type="match status" value="1"/>
</dbReference>
<protein>
    <submittedName>
        <fullName evidence="5">4'-phosphopantetheinyl transferase superfamily protein</fullName>
    </submittedName>
</protein>
<dbReference type="Gene3D" id="3.90.470.20">
    <property type="entry name" value="4'-phosphopantetheinyl transferase domain"/>
    <property type="match status" value="2"/>
</dbReference>
<feature type="region of interest" description="Disordered" evidence="3">
    <location>
        <begin position="1"/>
        <end position="30"/>
    </location>
</feature>